<gene>
    <name evidence="4" type="ORF">D1610_06935</name>
</gene>
<evidence type="ECO:0000256" key="1">
    <source>
        <dbReference type="ARBA" id="ARBA00022729"/>
    </source>
</evidence>
<dbReference type="InterPro" id="IPR024370">
    <property type="entry name" value="PBP_domain"/>
</dbReference>
<accession>A0A396RP75</accession>
<dbReference type="AlphaFoldDB" id="A0A396RP75"/>
<dbReference type="Pfam" id="PF12849">
    <property type="entry name" value="PBP_like_2"/>
    <property type="match status" value="1"/>
</dbReference>
<organism evidence="4 5">
    <name type="scientific">Sphingomonas gilva</name>
    <dbReference type="NCBI Taxonomy" id="2305907"/>
    <lineage>
        <taxon>Bacteria</taxon>
        <taxon>Pseudomonadati</taxon>
        <taxon>Pseudomonadota</taxon>
        <taxon>Alphaproteobacteria</taxon>
        <taxon>Sphingomonadales</taxon>
        <taxon>Sphingomonadaceae</taxon>
        <taxon>Sphingomonas</taxon>
    </lineage>
</organism>
<dbReference type="Gene3D" id="3.40.190.10">
    <property type="entry name" value="Periplasmic binding protein-like II"/>
    <property type="match status" value="2"/>
</dbReference>
<feature type="chain" id="PRO_5017484825" description="PBP domain-containing protein" evidence="2">
    <location>
        <begin position="25"/>
        <end position="360"/>
    </location>
</feature>
<name>A0A396RP75_9SPHN</name>
<dbReference type="InterPro" id="IPR050811">
    <property type="entry name" value="Phosphate_ABC_transporter"/>
</dbReference>
<dbReference type="PANTHER" id="PTHR30570:SF6">
    <property type="entry name" value="PHOSPHATE-BINDING PROTEIN PSTS"/>
    <property type="match status" value="1"/>
</dbReference>
<proteinExistence type="predicted"/>
<comment type="caution">
    <text evidence="4">The sequence shown here is derived from an EMBL/GenBank/DDBJ whole genome shotgun (WGS) entry which is preliminary data.</text>
</comment>
<protein>
    <recommendedName>
        <fullName evidence="3">PBP domain-containing protein</fullName>
    </recommendedName>
</protein>
<reference evidence="4 5" key="1">
    <citation type="submission" date="2018-08" db="EMBL/GenBank/DDBJ databases">
        <title>The multiple taxonomic identification of Sphingomonas gilva.</title>
        <authorList>
            <person name="Zhu D."/>
            <person name="Zheng S."/>
        </authorList>
    </citation>
    <scope>NUCLEOTIDE SEQUENCE [LARGE SCALE GENOMIC DNA]</scope>
    <source>
        <strain evidence="4 5">ZDH117</strain>
    </source>
</reference>
<keyword evidence="1 2" id="KW-0732">Signal</keyword>
<feature type="signal peptide" evidence="2">
    <location>
        <begin position="1"/>
        <end position="24"/>
    </location>
</feature>
<evidence type="ECO:0000313" key="4">
    <source>
        <dbReference type="EMBL" id="RHW18209.1"/>
    </source>
</evidence>
<keyword evidence="5" id="KW-1185">Reference proteome</keyword>
<dbReference type="PANTHER" id="PTHR30570">
    <property type="entry name" value="PERIPLASMIC PHOSPHATE BINDING COMPONENT OF PHOSPHATE ABC TRANSPORTER"/>
    <property type="match status" value="1"/>
</dbReference>
<dbReference type="Proteomes" id="UP000266693">
    <property type="component" value="Unassembled WGS sequence"/>
</dbReference>
<dbReference type="EMBL" id="QWLV01000002">
    <property type="protein sequence ID" value="RHW18209.1"/>
    <property type="molecule type" value="Genomic_DNA"/>
</dbReference>
<dbReference type="OrthoDB" id="9790048at2"/>
<evidence type="ECO:0000313" key="5">
    <source>
        <dbReference type="Proteomes" id="UP000266693"/>
    </source>
</evidence>
<sequence>MTGRVRLTLALAALALGAAGLAHASERPIGRDHPAVRFIEGLPSYAPDERVSGSISLWGHGSFKRDFMGGLVKAWIAEFRRHQPDVTFDYRMYGTASAIGALYTGAGDIAILGEEISPAAKRAFERARGYPPTGFEIATGSVDANFYDYAHMIFVHKDNPLRGLSLGQLEAIFGVDGRRGREPVRTWSQLGLTGDWADKAIQPYGWKTDVDFALFFRERVLEGSHRWNPAIVELVHGKHADGRQYDHGQRIIDALARNRHGIAISNVRYAVPDVRALPLAWDDDGPYVHATPATLIAQSYPLTRVIPAYVDLPPGAPLEPAQREFLRFLLSREGQRALVEHSGYLPLGPAVRARELARLR</sequence>
<feature type="domain" description="PBP" evidence="3">
    <location>
        <begin position="71"/>
        <end position="333"/>
    </location>
</feature>
<evidence type="ECO:0000259" key="3">
    <source>
        <dbReference type="Pfam" id="PF12849"/>
    </source>
</evidence>
<dbReference type="SUPFAM" id="SSF53850">
    <property type="entry name" value="Periplasmic binding protein-like II"/>
    <property type="match status" value="1"/>
</dbReference>
<evidence type="ECO:0000256" key="2">
    <source>
        <dbReference type="SAM" id="SignalP"/>
    </source>
</evidence>